<comment type="caution">
    <text evidence="1">The sequence shown here is derived from an EMBL/GenBank/DDBJ whole genome shotgun (WGS) entry which is preliminary data.</text>
</comment>
<dbReference type="EMBL" id="JADEYS010000006">
    <property type="protein sequence ID" value="MBE9397109.1"/>
    <property type="molecule type" value="Genomic_DNA"/>
</dbReference>
<dbReference type="AlphaFoldDB" id="A0A8J7JZ09"/>
<sequence>MNVNEVKQYLSDVDMPAKGQALEAIVDNLHQTYGSTRVGSSVQQLGNAAPLYVKSGAVAHLVDNANDLVMACRGIKQRLDALKGAEPIVLKSATKSRYLSDITKLLNYEFDDAGKFKRKLTAAGGYKITADPDTRSQSRQGDKLMDDLMSTDEARQLKGVKALRDLLIYEG</sequence>
<protein>
    <submittedName>
        <fullName evidence="1">Uncharacterized protein</fullName>
    </submittedName>
</protein>
<keyword evidence="2" id="KW-1185">Reference proteome</keyword>
<organism evidence="1 2">
    <name type="scientific">Pontibacterium sinense</name>
    <dbReference type="NCBI Taxonomy" id="2781979"/>
    <lineage>
        <taxon>Bacteria</taxon>
        <taxon>Pseudomonadati</taxon>
        <taxon>Pseudomonadota</taxon>
        <taxon>Gammaproteobacteria</taxon>
        <taxon>Oceanospirillales</taxon>
        <taxon>Oceanospirillaceae</taxon>
        <taxon>Pontibacterium</taxon>
    </lineage>
</organism>
<reference evidence="1" key="1">
    <citation type="submission" date="2020-10" db="EMBL/GenBank/DDBJ databases">
        <title>Bacterium isolated from coastal waters sediment.</title>
        <authorList>
            <person name="Chen R.-J."/>
            <person name="Lu D.-C."/>
            <person name="Zhu K.-L."/>
            <person name="Du Z.-J."/>
        </authorList>
    </citation>
    <scope>NUCLEOTIDE SEQUENCE</scope>
    <source>
        <strain evidence="1">N1Y112</strain>
    </source>
</reference>
<name>A0A8J7JZ09_9GAMM</name>
<proteinExistence type="predicted"/>
<dbReference type="Proteomes" id="UP000640333">
    <property type="component" value="Unassembled WGS sequence"/>
</dbReference>
<accession>A0A8J7JZ09</accession>
<evidence type="ECO:0000313" key="1">
    <source>
        <dbReference type="EMBL" id="MBE9397109.1"/>
    </source>
</evidence>
<dbReference type="RefSeq" id="WP_193952661.1">
    <property type="nucleotide sequence ID" value="NZ_JADEYS010000006.1"/>
</dbReference>
<evidence type="ECO:0000313" key="2">
    <source>
        <dbReference type="Proteomes" id="UP000640333"/>
    </source>
</evidence>
<gene>
    <name evidence="1" type="ORF">IOQ59_07520</name>
</gene>